<name>W6ZTP7_9APIC</name>
<feature type="compositionally biased region" description="Polar residues" evidence="1">
    <location>
        <begin position="48"/>
        <end position="62"/>
    </location>
</feature>
<accession>W6ZTP7</accession>
<protein>
    <submittedName>
        <fullName evidence="2">Uncharacterized protein</fullName>
    </submittedName>
</protein>
<organism evidence="2 3">
    <name type="scientific">Plasmodium inui San Antonio 1</name>
    <dbReference type="NCBI Taxonomy" id="1237626"/>
    <lineage>
        <taxon>Eukaryota</taxon>
        <taxon>Sar</taxon>
        <taxon>Alveolata</taxon>
        <taxon>Apicomplexa</taxon>
        <taxon>Aconoidasida</taxon>
        <taxon>Haemosporida</taxon>
        <taxon>Plasmodiidae</taxon>
        <taxon>Plasmodium</taxon>
        <taxon>Plasmodium (Plasmodium)</taxon>
    </lineage>
</organism>
<dbReference type="Proteomes" id="UP000030640">
    <property type="component" value="Unassembled WGS sequence"/>
</dbReference>
<proteinExistence type="predicted"/>
<keyword evidence="3" id="KW-1185">Reference proteome</keyword>
<sequence length="74" mass="8139">MCTPTVVPNIFKQFVAGDNHLEQKIMPLIQQRIFSELNEDGCLRGGDSNKNVSSTHSESNEGVLSGFDGMKLVE</sequence>
<evidence type="ECO:0000256" key="1">
    <source>
        <dbReference type="SAM" id="MobiDB-lite"/>
    </source>
</evidence>
<gene>
    <name evidence="2" type="ORF">C922_05348</name>
</gene>
<dbReference type="VEuPathDB" id="PlasmoDB:C922_05348"/>
<dbReference type="RefSeq" id="XP_008819141.1">
    <property type="nucleotide sequence ID" value="XM_008820919.1"/>
</dbReference>
<feature type="region of interest" description="Disordered" evidence="1">
    <location>
        <begin position="45"/>
        <end position="74"/>
    </location>
</feature>
<evidence type="ECO:0000313" key="2">
    <source>
        <dbReference type="EMBL" id="EUD64282.1"/>
    </source>
</evidence>
<dbReference type="OrthoDB" id="18193at2759"/>
<dbReference type="AlphaFoldDB" id="W6ZTP7"/>
<reference evidence="2 3" key="1">
    <citation type="submission" date="2013-02" db="EMBL/GenBank/DDBJ databases">
        <title>The Genome Sequence of Plasmodium inui San Antonio 1.</title>
        <authorList>
            <consortium name="The Broad Institute Genome Sequencing Platform"/>
            <consortium name="The Broad Institute Genome Sequencing Center for Infectious Disease"/>
            <person name="Neafsey D."/>
            <person name="Cheeseman I."/>
            <person name="Volkman S."/>
            <person name="Adams J."/>
            <person name="Walker B."/>
            <person name="Young S.K."/>
            <person name="Zeng Q."/>
            <person name="Gargeya S."/>
            <person name="Fitzgerald M."/>
            <person name="Haas B."/>
            <person name="Abouelleil A."/>
            <person name="Alvarado L."/>
            <person name="Arachchi H.M."/>
            <person name="Berlin A.M."/>
            <person name="Chapman S.B."/>
            <person name="Dewar J."/>
            <person name="Goldberg J."/>
            <person name="Griggs A."/>
            <person name="Gujja S."/>
            <person name="Hansen M."/>
            <person name="Howarth C."/>
            <person name="Imamovic A."/>
            <person name="Larimer J."/>
            <person name="McCowan C."/>
            <person name="Murphy C."/>
            <person name="Neiman D."/>
            <person name="Pearson M."/>
            <person name="Priest M."/>
            <person name="Roberts A."/>
            <person name="Saif S."/>
            <person name="Shea T."/>
            <person name="Sisk P."/>
            <person name="Sykes S."/>
            <person name="Wortman J."/>
            <person name="Nusbaum C."/>
            <person name="Birren B."/>
        </authorList>
    </citation>
    <scope>NUCLEOTIDE SEQUENCE [LARGE SCALE GENOMIC DNA]</scope>
    <source>
        <strain evidence="2 3">San Antonio 1</strain>
    </source>
</reference>
<dbReference type="EMBL" id="KI965517">
    <property type="protein sequence ID" value="EUD64282.1"/>
    <property type="molecule type" value="Genomic_DNA"/>
</dbReference>
<dbReference type="GeneID" id="20040622"/>
<evidence type="ECO:0000313" key="3">
    <source>
        <dbReference type="Proteomes" id="UP000030640"/>
    </source>
</evidence>